<proteinExistence type="predicted"/>
<dbReference type="Proteomes" id="UP000639010">
    <property type="component" value="Unassembled WGS sequence"/>
</dbReference>
<name>A0ABR9H6F7_9BACT</name>
<gene>
    <name evidence="1" type="ORF">H4684_002959</name>
</gene>
<accession>A0ABR9H6F7</accession>
<evidence type="ECO:0000313" key="2">
    <source>
        <dbReference type="Proteomes" id="UP000639010"/>
    </source>
</evidence>
<protein>
    <submittedName>
        <fullName evidence="1">Uncharacterized protein</fullName>
    </submittedName>
</protein>
<organism evidence="1 2">
    <name type="scientific">Desulfomicrobium macestii</name>
    <dbReference type="NCBI Taxonomy" id="90731"/>
    <lineage>
        <taxon>Bacteria</taxon>
        <taxon>Pseudomonadati</taxon>
        <taxon>Thermodesulfobacteriota</taxon>
        <taxon>Desulfovibrionia</taxon>
        <taxon>Desulfovibrionales</taxon>
        <taxon>Desulfomicrobiaceae</taxon>
        <taxon>Desulfomicrobium</taxon>
    </lineage>
</organism>
<dbReference type="RefSeq" id="WP_192624317.1">
    <property type="nucleotide sequence ID" value="NZ_JADBGG010000024.1"/>
</dbReference>
<sequence length="132" mass="14297">MDLDFCAFDPSRALESILSCDARQIVTRTNSLPPYLALEAMAQTCGMHLRYLHDFRIQAYLVSVADLLYAPGLGAKPLTIRADITARTKAGASYAVTVDDGPACRILIGMNAASDSPDTFFQSRFACLSTIS</sequence>
<dbReference type="EMBL" id="JADBGG010000024">
    <property type="protein sequence ID" value="MBE1426294.1"/>
    <property type="molecule type" value="Genomic_DNA"/>
</dbReference>
<keyword evidence="2" id="KW-1185">Reference proteome</keyword>
<evidence type="ECO:0000313" key="1">
    <source>
        <dbReference type="EMBL" id="MBE1426294.1"/>
    </source>
</evidence>
<comment type="caution">
    <text evidence="1">The sequence shown here is derived from an EMBL/GenBank/DDBJ whole genome shotgun (WGS) entry which is preliminary data.</text>
</comment>
<reference evidence="1 2" key="1">
    <citation type="submission" date="2020-10" db="EMBL/GenBank/DDBJ databases">
        <title>Genomic Encyclopedia of Type Strains, Phase IV (KMG-IV): sequencing the most valuable type-strain genomes for metagenomic binning, comparative biology and taxonomic classification.</title>
        <authorList>
            <person name="Goeker M."/>
        </authorList>
    </citation>
    <scope>NUCLEOTIDE SEQUENCE [LARGE SCALE GENOMIC DNA]</scope>
    <source>
        <strain evidence="1 2">DSM 4194</strain>
    </source>
</reference>